<evidence type="ECO:0000313" key="2">
    <source>
        <dbReference type="EMBL" id="BBE42337.1"/>
    </source>
</evidence>
<dbReference type="PROSITE" id="PS50943">
    <property type="entry name" value="HTH_CROC1"/>
    <property type="match status" value="1"/>
</dbReference>
<dbReference type="EMBL" id="AP018732">
    <property type="protein sequence ID" value="BBE42337.1"/>
    <property type="molecule type" value="Genomic_DNA"/>
</dbReference>
<dbReference type="PANTHER" id="PTHR40730">
    <property type="entry name" value="TRANSCRIPTIONAL REGULATOR PROTEIN-LIKE PROTEIN"/>
    <property type="match status" value="1"/>
</dbReference>
<dbReference type="KEGG" id="ccai:NAS2_0948"/>
<dbReference type="PANTHER" id="PTHR40730:SF4">
    <property type="entry name" value="TRANSCRIPTIONAL REGULATOR"/>
    <property type="match status" value="1"/>
</dbReference>
<keyword evidence="2" id="KW-0808">Transferase</keyword>
<gene>
    <name evidence="2" type="ORF">NAS2_0948</name>
</gene>
<dbReference type="Gene3D" id="3.40.225.10">
    <property type="entry name" value="Class II aldolase/adducin N-terminal domain"/>
    <property type="match status" value="1"/>
</dbReference>
<dbReference type="AlphaFoldDB" id="A0A4P2VE90"/>
<keyword evidence="3" id="KW-1185">Reference proteome</keyword>
<dbReference type="GO" id="GO:0004789">
    <property type="term" value="F:thiamine-phosphate diphosphorylase activity"/>
    <property type="evidence" value="ECO:0007669"/>
    <property type="project" value="UniProtKB-EC"/>
</dbReference>
<evidence type="ECO:0000259" key="1">
    <source>
        <dbReference type="PROSITE" id="PS50943"/>
    </source>
</evidence>
<feature type="domain" description="HTH cro/C1-type" evidence="1">
    <location>
        <begin position="27"/>
        <end position="47"/>
    </location>
</feature>
<dbReference type="CDD" id="cd00093">
    <property type="entry name" value="HTH_XRE"/>
    <property type="match status" value="1"/>
</dbReference>
<dbReference type="InterPro" id="IPR001387">
    <property type="entry name" value="Cro/C1-type_HTH"/>
</dbReference>
<name>A0A4P2VE90_9ARCH</name>
<dbReference type="SUPFAM" id="SSF53639">
    <property type="entry name" value="AraD/HMP-PK domain-like"/>
    <property type="match status" value="1"/>
</dbReference>
<evidence type="ECO:0000313" key="3">
    <source>
        <dbReference type="Proteomes" id="UP000509448"/>
    </source>
</evidence>
<dbReference type="OrthoDB" id="26806at2157"/>
<dbReference type="RefSeq" id="WP_174448581.1">
    <property type="nucleotide sequence ID" value="NZ_AP018732.1"/>
</dbReference>
<proteinExistence type="predicted"/>
<accession>A0A4P2VE90</accession>
<dbReference type="Proteomes" id="UP000509448">
    <property type="component" value="Chromosome"/>
</dbReference>
<protein>
    <submittedName>
        <fullName evidence="2">Phosphomethylpyrimidine kinase</fullName>
        <ecNumber evidence="2">2.5.1.3</ecNumber>
    </submittedName>
</protein>
<reference evidence="2 3" key="1">
    <citation type="journal article" date="2019" name="ISME J.">
        <title>Isolation and characterization of a thermophilic sulfur- and iron-reducing thaumarchaeote from a terrestrial acidic hot spring.</title>
        <authorList>
            <person name="Kato S."/>
            <person name="Itoh T."/>
            <person name="Yuki M."/>
            <person name="Nagamori M."/>
            <person name="Ohnishi M."/>
            <person name="Uematsu K."/>
            <person name="Suzuki K."/>
            <person name="Takashina T."/>
            <person name="Ohkuma M."/>
        </authorList>
    </citation>
    <scope>NUCLEOTIDE SEQUENCE [LARGE SCALE GENOMIC DNA]</scope>
    <source>
        <strain evidence="2 3">NAS-02</strain>
    </source>
</reference>
<dbReference type="InterPro" id="IPR036409">
    <property type="entry name" value="Aldolase_II/adducin_N_sf"/>
</dbReference>
<dbReference type="EC" id="2.5.1.3" evidence="2"/>
<sequence>MTPFELAARYLIPRLRALTAARLLDGGMSQNEVARRLGVTQPMVRKYAAEAEEAMEAMEAMGIPREAADAMASALADAATRGYWEHISAMNSIVASVLSGGGLCAFHRRIDRGIPDDCSLCSDVLRGGPDQYIEDVSNAVSALVESPHAYLLVPEVGMNVALAPPGASTVEQVVGVPGRLVRVGTRVVAIGRPSYGGSTHTAGVALWAGRRWGFPRAAVATRHDASIIGAAAAMGLRVHKVGEEPQEAPDLMVDMGGPGVEPIIYFLGRSALEAARKALEAARRVGTRDT</sequence>
<dbReference type="InterPro" id="IPR019293">
    <property type="entry name" value="ThiN"/>
</dbReference>
<dbReference type="GeneID" id="55584760"/>
<organism evidence="2 3">
    <name type="scientific">Conexivisphaera calida</name>
    <dbReference type="NCBI Taxonomy" id="1874277"/>
    <lineage>
        <taxon>Archaea</taxon>
        <taxon>Nitrososphaerota</taxon>
        <taxon>Conexivisphaeria</taxon>
        <taxon>Conexivisphaerales</taxon>
        <taxon>Conexivisphaeraceae</taxon>
        <taxon>Conexivisphaera</taxon>
    </lineage>
</organism>
<dbReference type="GO" id="GO:0016301">
    <property type="term" value="F:kinase activity"/>
    <property type="evidence" value="ECO:0007669"/>
    <property type="project" value="UniProtKB-KW"/>
</dbReference>
<dbReference type="Pfam" id="PF10120">
    <property type="entry name" value="ThiN"/>
    <property type="match status" value="1"/>
</dbReference>
<keyword evidence="2" id="KW-0418">Kinase</keyword>